<accession>A0A6A5TNP5</accession>
<dbReference type="OrthoDB" id="6846267at2759"/>
<dbReference type="SUPFAM" id="SSF53474">
    <property type="entry name" value="alpha/beta-Hydrolases"/>
    <property type="match status" value="1"/>
</dbReference>
<dbReference type="AlphaFoldDB" id="A0A6A5TNP5"/>
<evidence type="ECO:0000256" key="1">
    <source>
        <dbReference type="ARBA" id="ARBA00005964"/>
    </source>
</evidence>
<evidence type="ECO:0000313" key="5">
    <source>
        <dbReference type="EMBL" id="KAF1953349.1"/>
    </source>
</evidence>
<evidence type="ECO:0000313" key="6">
    <source>
        <dbReference type="Proteomes" id="UP000800035"/>
    </source>
</evidence>
<reference evidence="5" key="1">
    <citation type="journal article" date="2020" name="Stud. Mycol.">
        <title>101 Dothideomycetes genomes: a test case for predicting lifestyles and emergence of pathogens.</title>
        <authorList>
            <person name="Haridas S."/>
            <person name="Albert R."/>
            <person name="Binder M."/>
            <person name="Bloem J."/>
            <person name="Labutti K."/>
            <person name="Salamov A."/>
            <person name="Andreopoulos B."/>
            <person name="Baker S."/>
            <person name="Barry K."/>
            <person name="Bills G."/>
            <person name="Bluhm B."/>
            <person name="Cannon C."/>
            <person name="Castanera R."/>
            <person name="Culley D."/>
            <person name="Daum C."/>
            <person name="Ezra D."/>
            <person name="Gonzalez J."/>
            <person name="Henrissat B."/>
            <person name="Kuo A."/>
            <person name="Liang C."/>
            <person name="Lipzen A."/>
            <person name="Lutzoni F."/>
            <person name="Magnuson J."/>
            <person name="Mondo S."/>
            <person name="Nolan M."/>
            <person name="Ohm R."/>
            <person name="Pangilinan J."/>
            <person name="Park H.-J."/>
            <person name="Ramirez L."/>
            <person name="Alfaro M."/>
            <person name="Sun H."/>
            <person name="Tritt A."/>
            <person name="Yoshinaga Y."/>
            <person name="Zwiers L.-H."/>
            <person name="Turgeon B."/>
            <person name="Goodwin S."/>
            <person name="Spatafora J."/>
            <person name="Crous P."/>
            <person name="Grigoriev I."/>
        </authorList>
    </citation>
    <scope>NUCLEOTIDE SEQUENCE</scope>
    <source>
        <strain evidence="5">CBS 675.92</strain>
    </source>
</reference>
<dbReference type="Gene3D" id="3.40.50.1820">
    <property type="entry name" value="alpha/beta hydrolase"/>
    <property type="match status" value="1"/>
</dbReference>
<dbReference type="EC" id="3.1.1.-" evidence="3"/>
<name>A0A6A5TNP5_9PLEO</name>
<protein>
    <recommendedName>
        <fullName evidence="3">Carboxylic ester hydrolase</fullName>
        <ecNumber evidence="3">3.1.1.-</ecNumber>
    </recommendedName>
</protein>
<evidence type="ECO:0000256" key="3">
    <source>
        <dbReference type="RuleBase" id="RU361235"/>
    </source>
</evidence>
<proteinExistence type="inferred from homology"/>
<keyword evidence="2 3" id="KW-0378">Hydrolase</keyword>
<dbReference type="PANTHER" id="PTHR43142">
    <property type="entry name" value="CARBOXYLIC ESTER HYDROLASE"/>
    <property type="match status" value="1"/>
</dbReference>
<feature type="domain" description="Carboxylesterase type B" evidence="4">
    <location>
        <begin position="56"/>
        <end position="496"/>
    </location>
</feature>
<dbReference type="InterPro" id="IPR019826">
    <property type="entry name" value="Carboxylesterase_B_AS"/>
</dbReference>
<evidence type="ECO:0000259" key="4">
    <source>
        <dbReference type="Pfam" id="PF00135"/>
    </source>
</evidence>
<sequence length="588" mass="64627">MSNLDNTNTNNNYSVNVQDNRTSLTNPITDIPASRAPKIPLTIKDLTLNGFLSQSSLVANFRNIQYARIPARWHQAVPVDLTQESGTIDATQWGPRAPQPVDVLHDATRHLYPRMATWDRQSEFECLGLNVCAPREVVAGGKGGRGRKRALLPVLVWVHGGAFVFGDGGCEFDGQYLVRRSIDLGEPILVVGFNYRLGLLGFLGCKELRAEARSRGEPGFNNLGLHDQRLALQWIQHHIHHFGGDGTRITVAGESAGAISIIAHLRGTIPLFQNAFLMSPAVLQPEPEHEVQNIYNQMVQKLGLSDVPTGQQLSALRSLSPQALHDLLAQDVATLCADAAFFTDYTDEKWEDMAALPSWTHRIVVGQTSDETILFSQRWTAMSASALLAEWRALYADNPLYAQEVFSAYNVSEASTQEEVVKACVRYTTDAAFGKAVAGIAFTHLLTPPLPGDPKVYLYTFGQPDIIIPNPNPIFRVGAYHSQDNSFLFFFPQVAGPDAPAAFRATAEAFSAAALNVVNGKEPWEDVGVRRRFMRFDGDQTGVREEGEGSWVRWKVLVGEGREGLLLRGRDLMVSAMGEGMRGSVGSD</sequence>
<dbReference type="PANTHER" id="PTHR43142:SF1">
    <property type="entry name" value="CARBOXYLIC ESTER HYDROLASE"/>
    <property type="match status" value="1"/>
</dbReference>
<dbReference type="PROSITE" id="PS00122">
    <property type="entry name" value="CARBOXYLESTERASE_B_1"/>
    <property type="match status" value="1"/>
</dbReference>
<dbReference type="GO" id="GO:0016787">
    <property type="term" value="F:hydrolase activity"/>
    <property type="evidence" value="ECO:0007669"/>
    <property type="project" value="UniProtKB-KW"/>
</dbReference>
<dbReference type="Proteomes" id="UP000800035">
    <property type="component" value="Unassembled WGS sequence"/>
</dbReference>
<dbReference type="Pfam" id="PF00135">
    <property type="entry name" value="COesterase"/>
    <property type="match status" value="1"/>
</dbReference>
<dbReference type="InterPro" id="IPR029058">
    <property type="entry name" value="AB_hydrolase_fold"/>
</dbReference>
<organism evidence="5 6">
    <name type="scientific">Byssothecium circinans</name>
    <dbReference type="NCBI Taxonomy" id="147558"/>
    <lineage>
        <taxon>Eukaryota</taxon>
        <taxon>Fungi</taxon>
        <taxon>Dikarya</taxon>
        <taxon>Ascomycota</taxon>
        <taxon>Pezizomycotina</taxon>
        <taxon>Dothideomycetes</taxon>
        <taxon>Pleosporomycetidae</taxon>
        <taxon>Pleosporales</taxon>
        <taxon>Massarineae</taxon>
        <taxon>Massarinaceae</taxon>
        <taxon>Byssothecium</taxon>
    </lineage>
</organism>
<evidence type="ECO:0000256" key="2">
    <source>
        <dbReference type="ARBA" id="ARBA00022801"/>
    </source>
</evidence>
<dbReference type="EMBL" id="ML977004">
    <property type="protein sequence ID" value="KAF1953349.1"/>
    <property type="molecule type" value="Genomic_DNA"/>
</dbReference>
<keyword evidence="6" id="KW-1185">Reference proteome</keyword>
<gene>
    <name evidence="5" type="ORF">CC80DRAFT_477825</name>
</gene>
<dbReference type="InterPro" id="IPR002018">
    <property type="entry name" value="CarbesteraseB"/>
</dbReference>
<comment type="similarity">
    <text evidence="1 3">Belongs to the type-B carboxylesterase/lipase family.</text>
</comment>